<proteinExistence type="predicted"/>
<dbReference type="Pfam" id="PF17996">
    <property type="entry name" value="CE2_N"/>
    <property type="match status" value="1"/>
</dbReference>
<dbReference type="PANTHER" id="PTHR37834:SF2">
    <property type="entry name" value="ESTERASE, SGNH HYDROLASE-TYPE"/>
    <property type="match status" value="1"/>
</dbReference>
<dbReference type="Gene3D" id="2.60.120.260">
    <property type="entry name" value="Galactose-binding domain-like"/>
    <property type="match status" value="1"/>
</dbReference>
<comment type="caution">
    <text evidence="2">The sequence shown here is derived from an EMBL/GenBank/DDBJ whole genome shotgun (WGS) entry which is preliminary data.</text>
</comment>
<accession>A0A2N3I879</accession>
<dbReference type="PANTHER" id="PTHR37834">
    <property type="entry name" value="GDSL-LIKE LIPASE/ACYLHYDROLASE DOMAIN PROTEIN (AFU_ORTHOLOGUE AFUA_2G00620)"/>
    <property type="match status" value="1"/>
</dbReference>
<evidence type="ECO:0000313" key="3">
    <source>
        <dbReference type="Proteomes" id="UP000233618"/>
    </source>
</evidence>
<dbReference type="InterPro" id="IPR037461">
    <property type="entry name" value="CtCE2-like_dom"/>
</dbReference>
<evidence type="ECO:0000259" key="1">
    <source>
        <dbReference type="Pfam" id="PF17996"/>
    </source>
</evidence>
<feature type="domain" description="Carbohydrate esterase 2 N-terminal" evidence="1">
    <location>
        <begin position="36"/>
        <end position="141"/>
    </location>
</feature>
<dbReference type="SUPFAM" id="SSF52266">
    <property type="entry name" value="SGNH hydrolase"/>
    <property type="match status" value="1"/>
</dbReference>
<dbReference type="AlphaFoldDB" id="A0A2N3I879"/>
<dbReference type="RefSeq" id="WP_101309856.1">
    <property type="nucleotide sequence ID" value="NZ_MVDE01000014.1"/>
</dbReference>
<protein>
    <submittedName>
        <fullName evidence="2">Electron transporter RnfD</fullName>
    </submittedName>
</protein>
<reference evidence="2 3" key="1">
    <citation type="journal article" date="2017" name="Front. Microbiol.">
        <title>Labilibaculum manganireducens gen. nov., sp. nov. and Labilibaculum filiforme sp. nov., Novel Bacteroidetes Isolated from Subsurface Sediments of the Baltic Sea.</title>
        <authorList>
            <person name="Vandieken V."/>
            <person name="Marshall I.P."/>
            <person name="Niemann H."/>
            <person name="Engelen B."/>
            <person name="Cypionka H."/>
        </authorList>
    </citation>
    <scope>NUCLEOTIDE SEQUENCE [LARGE SCALE GENOMIC DNA]</scope>
    <source>
        <strain evidence="2 3">59.10-2M</strain>
    </source>
</reference>
<dbReference type="Gene3D" id="3.40.50.1110">
    <property type="entry name" value="SGNH hydrolase"/>
    <property type="match status" value="1"/>
</dbReference>
<dbReference type="InterPro" id="IPR036514">
    <property type="entry name" value="SGNH_hydro_sf"/>
</dbReference>
<dbReference type="InterPro" id="IPR052762">
    <property type="entry name" value="PCW_deacetylase/CE"/>
</dbReference>
<dbReference type="EMBL" id="MVDE01000014">
    <property type="protein sequence ID" value="PKQ66511.1"/>
    <property type="molecule type" value="Genomic_DNA"/>
</dbReference>
<keyword evidence="3" id="KW-1185">Reference proteome</keyword>
<dbReference type="Proteomes" id="UP000233618">
    <property type="component" value="Unassembled WGS sequence"/>
</dbReference>
<dbReference type="CDD" id="cd01831">
    <property type="entry name" value="Endoglucanase_E_like"/>
    <property type="match status" value="1"/>
</dbReference>
<name>A0A2N3I879_9BACT</name>
<dbReference type="GO" id="GO:0052689">
    <property type="term" value="F:carboxylic ester hydrolase activity"/>
    <property type="evidence" value="ECO:0007669"/>
    <property type="project" value="InterPro"/>
</dbReference>
<evidence type="ECO:0000313" key="2">
    <source>
        <dbReference type="EMBL" id="PKQ66511.1"/>
    </source>
</evidence>
<organism evidence="2 3">
    <name type="scientific">Labilibaculum manganireducens</name>
    <dbReference type="NCBI Taxonomy" id="1940525"/>
    <lineage>
        <taxon>Bacteria</taxon>
        <taxon>Pseudomonadati</taxon>
        <taxon>Bacteroidota</taxon>
        <taxon>Bacteroidia</taxon>
        <taxon>Marinilabiliales</taxon>
        <taxon>Marinifilaceae</taxon>
        <taxon>Labilibaculum</taxon>
    </lineage>
</organism>
<sequence length="361" mass="40893">MRAIVKNIISLSCVFVFGFCNVQNQDIAFDQPNLTYEGRIMFRPDAAELSWSGSSVSIQFKGSSISATLQDLDTANYYNVIVDCKVISKLHTDTLKTKYILASGLSEGTHQVQLYKRTEWDKGKTLFYGFELPGDAKLLPAEKPKKRKIEFYGNSITSAYGNEDTSGKDRPYGYFQNNYESYAAITARHFNAQYHCISKSGIGVLVSWFPLIMSEMYDRIDPNDSVLKWDFSKYTPDVVVINLFQNDSWIVNIPKNEQFKNRFGKEAPDSTTIIAAYKDFVSSIRGKYPHSSIICTLGSMDATKEGSQWPGYVQTAVSQLKDDKIFSCFFPFKNSGGHPNIKEHHAMADQLIGFIEENIEW</sequence>
<gene>
    <name evidence="2" type="ORF">BZG01_10820</name>
</gene>
<dbReference type="InterPro" id="IPR040794">
    <property type="entry name" value="CE2_N"/>
</dbReference>